<dbReference type="eggNOG" id="ENOG50347WD">
    <property type="taxonomic scope" value="Bacteria"/>
</dbReference>
<keyword evidence="1" id="KW-0812">Transmembrane</keyword>
<gene>
    <name evidence="2" type="ORF">HMPREF0305_10048</name>
</gene>
<keyword evidence="3" id="KW-1185">Reference proteome</keyword>
<evidence type="ECO:0000313" key="2">
    <source>
        <dbReference type="EMBL" id="EFQ81768.1"/>
    </source>
</evidence>
<comment type="caution">
    <text evidence="2">The sequence shown here is derived from an EMBL/GenBank/DDBJ whole genome shotgun (WGS) entry which is preliminary data.</text>
</comment>
<organism evidence="2 3">
    <name type="scientific">Corynebacterium pseudogenitalium ATCC 33035</name>
    <dbReference type="NCBI Taxonomy" id="525264"/>
    <lineage>
        <taxon>Bacteria</taxon>
        <taxon>Bacillati</taxon>
        <taxon>Actinomycetota</taxon>
        <taxon>Actinomycetes</taxon>
        <taxon>Mycobacteriales</taxon>
        <taxon>Corynebacteriaceae</taxon>
        <taxon>Corynebacterium</taxon>
    </lineage>
</organism>
<name>E2S0J6_9CORY</name>
<dbReference type="EMBL" id="ABYQ02000001">
    <property type="protein sequence ID" value="EFQ81768.1"/>
    <property type="molecule type" value="Genomic_DNA"/>
</dbReference>
<evidence type="ECO:0000256" key="1">
    <source>
        <dbReference type="SAM" id="Phobius"/>
    </source>
</evidence>
<keyword evidence="1" id="KW-1133">Transmembrane helix</keyword>
<dbReference type="Pfam" id="PF14012">
    <property type="entry name" value="DUF4229"/>
    <property type="match status" value="1"/>
</dbReference>
<proteinExistence type="predicted"/>
<protein>
    <recommendedName>
        <fullName evidence="4">DUF4229 domain-containing protein</fullName>
    </recommendedName>
</protein>
<accession>E2S0J6</accession>
<dbReference type="Proteomes" id="UP000003020">
    <property type="component" value="Unassembled WGS sequence"/>
</dbReference>
<sequence>MEFYLHRVQSTPMTHNPEPPKPDPELRRRSRAALWKYGLARVVLFIALTVVIELLAIAIGFPIPVLIAALLALFVALPLSMLIFKKWRIEATQTLAEYSAQRKAHKRWVQAELEGRAAQD</sequence>
<feature type="transmembrane region" description="Helical" evidence="1">
    <location>
        <begin position="65"/>
        <end position="84"/>
    </location>
</feature>
<evidence type="ECO:0008006" key="4">
    <source>
        <dbReference type="Google" id="ProtNLM"/>
    </source>
</evidence>
<dbReference type="InterPro" id="IPR025323">
    <property type="entry name" value="DUF4229"/>
</dbReference>
<reference evidence="2 3" key="1">
    <citation type="submission" date="2010-08" db="EMBL/GenBank/DDBJ databases">
        <authorList>
            <person name="Muzny D."/>
            <person name="Qin X."/>
            <person name="Buhay C."/>
            <person name="Dugan-Rocha S."/>
            <person name="Ding Y."/>
            <person name="Chen G."/>
            <person name="Hawes A."/>
            <person name="Holder M."/>
            <person name="Jhangiani S."/>
            <person name="Johnson A."/>
            <person name="Khan Z."/>
            <person name="Li Z."/>
            <person name="Liu W."/>
            <person name="Liu X."/>
            <person name="Perez L."/>
            <person name="Shen H."/>
            <person name="Wang Q."/>
            <person name="Watt J."/>
            <person name="Xi L."/>
            <person name="Xin Y."/>
            <person name="Zhou J."/>
            <person name="Deng J."/>
            <person name="Jiang H."/>
            <person name="Liu Y."/>
            <person name="Qu J."/>
            <person name="Song X.-Z."/>
            <person name="Zhang L."/>
            <person name="Villasana D."/>
            <person name="Johnson A."/>
            <person name="Liu J."/>
            <person name="Liyanage D."/>
            <person name="Lorensuhewa L."/>
            <person name="Robinson T."/>
            <person name="Song A."/>
            <person name="Song B.-B."/>
            <person name="Dinh H."/>
            <person name="Thornton R."/>
            <person name="Coyle M."/>
            <person name="Francisco L."/>
            <person name="Jackson L."/>
            <person name="Javaid M."/>
            <person name="Korchina V."/>
            <person name="Kovar C."/>
            <person name="Mata R."/>
            <person name="Mathew T."/>
            <person name="Ngo R."/>
            <person name="Nguyen L."/>
            <person name="Nguyen N."/>
            <person name="Okwuonu G."/>
            <person name="Ongeri F."/>
            <person name="Pham C."/>
            <person name="Simmons D."/>
            <person name="Wilczek-Boney K."/>
            <person name="Hale W."/>
            <person name="Jakkamsetti A."/>
            <person name="Pham P."/>
            <person name="Ruth R."/>
            <person name="San Lucas F."/>
            <person name="Warren J."/>
            <person name="Zhang J."/>
            <person name="Zhao Z."/>
            <person name="Zhou C."/>
            <person name="Zhu D."/>
            <person name="Lee S."/>
            <person name="Bess C."/>
            <person name="Blankenburg K."/>
            <person name="Forbes L."/>
            <person name="Fu Q."/>
            <person name="Gubbala S."/>
            <person name="Hirani K."/>
            <person name="Jayaseelan J.C."/>
            <person name="Lara F."/>
            <person name="Munidasa M."/>
            <person name="Palculict T."/>
            <person name="Patil S."/>
            <person name="Pu L.-L."/>
            <person name="Saada N."/>
            <person name="Tang L."/>
            <person name="Weissenberger G."/>
            <person name="Zhu Y."/>
            <person name="Hemphill L."/>
            <person name="Shang Y."/>
            <person name="Youmans B."/>
            <person name="Ayvaz T."/>
            <person name="Ross M."/>
            <person name="Santibanez J."/>
            <person name="Aqrawi P."/>
            <person name="Gross S."/>
            <person name="Joshi V."/>
            <person name="Fowler G."/>
            <person name="Nazareth L."/>
            <person name="Reid J."/>
            <person name="Worley K."/>
            <person name="Petrosino J."/>
            <person name="Highlander S."/>
            <person name="Gibbs R."/>
        </authorList>
    </citation>
    <scope>NUCLEOTIDE SEQUENCE [LARGE SCALE GENOMIC DNA]</scope>
    <source>
        <strain evidence="2 3">ATCC 33035</strain>
    </source>
</reference>
<dbReference type="AlphaFoldDB" id="E2S0J6"/>
<dbReference type="HOGENOM" id="CLU_113726_2_0_11"/>
<keyword evidence="1" id="KW-0472">Membrane</keyword>
<evidence type="ECO:0000313" key="3">
    <source>
        <dbReference type="Proteomes" id="UP000003020"/>
    </source>
</evidence>
<feature type="transmembrane region" description="Helical" evidence="1">
    <location>
        <begin position="38"/>
        <end position="59"/>
    </location>
</feature>